<reference evidence="1" key="1">
    <citation type="submission" date="2023-08" db="EMBL/GenBank/DDBJ databases">
        <authorList>
            <person name="Chen Y."/>
            <person name="Shah S."/>
            <person name="Dougan E. K."/>
            <person name="Thang M."/>
            <person name="Chan C."/>
        </authorList>
    </citation>
    <scope>NUCLEOTIDE SEQUENCE</scope>
</reference>
<dbReference type="AlphaFoldDB" id="A0AA36I4M8"/>
<feature type="non-terminal residue" evidence="1">
    <location>
        <position position="73"/>
    </location>
</feature>
<organism evidence="1 2">
    <name type="scientific">Effrenium voratum</name>
    <dbReference type="NCBI Taxonomy" id="2562239"/>
    <lineage>
        <taxon>Eukaryota</taxon>
        <taxon>Sar</taxon>
        <taxon>Alveolata</taxon>
        <taxon>Dinophyceae</taxon>
        <taxon>Suessiales</taxon>
        <taxon>Symbiodiniaceae</taxon>
        <taxon>Effrenium</taxon>
    </lineage>
</organism>
<dbReference type="EMBL" id="CAUJNA010000646">
    <property type="protein sequence ID" value="CAJ1379609.1"/>
    <property type="molecule type" value="Genomic_DNA"/>
</dbReference>
<evidence type="ECO:0000313" key="2">
    <source>
        <dbReference type="Proteomes" id="UP001178507"/>
    </source>
</evidence>
<gene>
    <name evidence="1" type="ORF">EVOR1521_LOCUS7798</name>
</gene>
<proteinExistence type="predicted"/>
<dbReference type="Proteomes" id="UP001178507">
    <property type="component" value="Unassembled WGS sequence"/>
</dbReference>
<feature type="non-terminal residue" evidence="1">
    <location>
        <position position="1"/>
    </location>
</feature>
<protein>
    <submittedName>
        <fullName evidence="1">Uncharacterized protein</fullName>
    </submittedName>
</protein>
<evidence type="ECO:0000313" key="1">
    <source>
        <dbReference type="EMBL" id="CAJ1379609.1"/>
    </source>
</evidence>
<name>A0AA36I4M8_9DINO</name>
<sequence>GPRQTVHRWISSPVFDSFIGFIISVNAGTIGYEAQVSTKIPWGCDERCSCEDPGCSPMPEWLQAASCSRKLWA</sequence>
<comment type="caution">
    <text evidence="1">The sequence shown here is derived from an EMBL/GenBank/DDBJ whole genome shotgun (WGS) entry which is preliminary data.</text>
</comment>
<accession>A0AA36I4M8</accession>
<keyword evidence="2" id="KW-1185">Reference proteome</keyword>